<protein>
    <submittedName>
        <fullName evidence="1">Uncharacterized protein</fullName>
    </submittedName>
</protein>
<comment type="caution">
    <text evidence="1">The sequence shown here is derived from an EMBL/GenBank/DDBJ whole genome shotgun (WGS) entry which is preliminary data.</text>
</comment>
<organism evidence="1 2">
    <name type="scientific">Thomasclavelia ramosa</name>
    <dbReference type="NCBI Taxonomy" id="1547"/>
    <lineage>
        <taxon>Bacteria</taxon>
        <taxon>Bacillati</taxon>
        <taxon>Bacillota</taxon>
        <taxon>Erysipelotrichia</taxon>
        <taxon>Erysipelotrichales</taxon>
        <taxon>Coprobacillaceae</taxon>
        <taxon>Thomasclavelia</taxon>
    </lineage>
</organism>
<dbReference type="AlphaFoldDB" id="A0A3E3AKD6"/>
<evidence type="ECO:0000313" key="1">
    <source>
        <dbReference type="EMBL" id="RGD85458.1"/>
    </source>
</evidence>
<gene>
    <name evidence="1" type="ORF">DXB93_08790</name>
</gene>
<dbReference type="Proteomes" id="UP000261032">
    <property type="component" value="Unassembled WGS sequence"/>
</dbReference>
<proteinExistence type="predicted"/>
<name>A0A3E3AKD6_9FIRM</name>
<accession>A0A3E3AKD6</accession>
<sequence length="87" mass="10144">MIIIIVEQLFNFIIDHSLADNTIARQTLSFGLPITSTIPFNKNNLVILNELKLFLKTLKYKSKFVNNTDSYQILIKKHRVFTLCLFI</sequence>
<dbReference type="EMBL" id="QUSL01000011">
    <property type="protein sequence ID" value="RGD85458.1"/>
    <property type="molecule type" value="Genomic_DNA"/>
</dbReference>
<evidence type="ECO:0000313" key="2">
    <source>
        <dbReference type="Proteomes" id="UP000261032"/>
    </source>
</evidence>
<reference evidence="1 2" key="1">
    <citation type="submission" date="2018-08" db="EMBL/GenBank/DDBJ databases">
        <title>A genome reference for cultivated species of the human gut microbiota.</title>
        <authorList>
            <person name="Zou Y."/>
            <person name="Xue W."/>
            <person name="Luo G."/>
        </authorList>
    </citation>
    <scope>NUCLEOTIDE SEQUENCE [LARGE SCALE GENOMIC DNA]</scope>
    <source>
        <strain evidence="1 2">OM06-4</strain>
    </source>
</reference>